<protein>
    <submittedName>
        <fullName evidence="1">Uncharacterized protein</fullName>
    </submittedName>
</protein>
<comment type="caution">
    <text evidence="1">The sequence shown here is derived from an EMBL/GenBank/DDBJ whole genome shotgun (WGS) entry which is preliminary data.</text>
</comment>
<organism evidence="1 2">
    <name type="scientific">Rhizobium terricola</name>
    <dbReference type="NCBI Taxonomy" id="2728849"/>
    <lineage>
        <taxon>Bacteria</taxon>
        <taxon>Pseudomonadati</taxon>
        <taxon>Pseudomonadota</taxon>
        <taxon>Alphaproteobacteria</taxon>
        <taxon>Hyphomicrobiales</taxon>
        <taxon>Rhizobiaceae</taxon>
        <taxon>Rhizobium/Agrobacterium group</taxon>
        <taxon>Rhizobium</taxon>
    </lineage>
</organism>
<accession>A0A7Y0FW91</accession>
<dbReference type="RefSeq" id="WP_169589804.1">
    <property type="nucleotide sequence ID" value="NZ_JABBGK010000002.1"/>
</dbReference>
<gene>
    <name evidence="1" type="ORF">HHL25_09875</name>
</gene>
<dbReference type="EMBL" id="JABBGK010000002">
    <property type="protein sequence ID" value="NML74429.1"/>
    <property type="molecule type" value="Genomic_DNA"/>
</dbReference>
<keyword evidence="2" id="KW-1185">Reference proteome</keyword>
<evidence type="ECO:0000313" key="1">
    <source>
        <dbReference type="EMBL" id="NML74429.1"/>
    </source>
</evidence>
<evidence type="ECO:0000313" key="2">
    <source>
        <dbReference type="Proteomes" id="UP000541470"/>
    </source>
</evidence>
<reference evidence="1 2" key="1">
    <citation type="submission" date="2020-04" db="EMBL/GenBank/DDBJ databases">
        <title>Rhizobium sp. S-51 isolated from soil.</title>
        <authorList>
            <person name="Dahal R.H."/>
        </authorList>
    </citation>
    <scope>NUCLEOTIDE SEQUENCE [LARGE SCALE GENOMIC DNA]</scope>
    <source>
        <strain evidence="1 2">S-51</strain>
    </source>
</reference>
<dbReference type="AlphaFoldDB" id="A0A7Y0FW91"/>
<name>A0A7Y0FW91_9HYPH</name>
<sequence length="124" mass="14258">MRRFWPEELKSVFENAEEVTVAIAETPRDGESPSGRLIERQALRIRVTEQDYQRIWPLAEKRYRLDGRFAGKAVTLIVNNPHYHAWHPADGGTVEEKADSGVPYTIKYITVHLLLDDVREEAVA</sequence>
<proteinExistence type="predicted"/>
<dbReference type="Proteomes" id="UP000541470">
    <property type="component" value="Unassembled WGS sequence"/>
</dbReference>